<evidence type="ECO:0000313" key="3">
    <source>
        <dbReference type="EMBL" id="OAE22899.1"/>
    </source>
</evidence>
<gene>
    <name evidence="3" type="ORF">AXG93_3544s1110</name>
</gene>
<accession>A0A176VPT6</accession>
<dbReference type="Gene3D" id="3.40.50.720">
    <property type="entry name" value="NAD(P)-binding Rossmann-like Domain"/>
    <property type="match status" value="1"/>
</dbReference>
<dbReference type="SUPFAM" id="SSF51735">
    <property type="entry name" value="NAD(P)-binding Rossmann-fold domains"/>
    <property type="match status" value="1"/>
</dbReference>
<evidence type="ECO:0000313" key="4">
    <source>
        <dbReference type="Proteomes" id="UP000077202"/>
    </source>
</evidence>
<dbReference type="GO" id="GO:0016627">
    <property type="term" value="F:oxidoreductase activity, acting on the CH-CH group of donors"/>
    <property type="evidence" value="ECO:0007669"/>
    <property type="project" value="UniProtKB-ARBA"/>
</dbReference>
<dbReference type="InterPro" id="IPR036291">
    <property type="entry name" value="NAD(P)-bd_dom_sf"/>
</dbReference>
<dbReference type="PANTHER" id="PTHR32487:SF0">
    <property type="entry name" value="3-OXO-DELTA(4,5)-STEROID 5-BETA-REDUCTASE"/>
    <property type="match status" value="1"/>
</dbReference>
<keyword evidence="4" id="KW-1185">Reference proteome</keyword>
<dbReference type="InterPro" id="IPR055222">
    <property type="entry name" value="PRISE-like_Rossmann-fold"/>
</dbReference>
<protein>
    <recommendedName>
        <fullName evidence="2">PRISE-like Rossmann-fold domain-containing protein</fullName>
    </recommendedName>
</protein>
<comment type="caution">
    <text evidence="3">The sequence shown here is derived from an EMBL/GenBank/DDBJ whole genome shotgun (WGS) entry which is preliminary data.</text>
</comment>
<reference evidence="3" key="1">
    <citation type="submission" date="2016-03" db="EMBL/GenBank/DDBJ databases">
        <title>Mechanisms controlling the formation of the plant cell surface in tip-growing cells are functionally conserved among land plants.</title>
        <authorList>
            <person name="Honkanen S."/>
            <person name="Jones V.A."/>
            <person name="Morieri G."/>
            <person name="Champion C."/>
            <person name="Hetherington A.J."/>
            <person name="Kelly S."/>
            <person name="Saint-Marcoux D."/>
            <person name="Proust H."/>
            <person name="Prescott H."/>
            <person name="Dolan L."/>
        </authorList>
    </citation>
    <scope>NUCLEOTIDE SEQUENCE [LARGE SCALE GENOMIC DNA]</scope>
    <source>
        <tissue evidence="3">Whole gametophyte</tissue>
    </source>
</reference>
<dbReference type="PANTHER" id="PTHR32487">
    <property type="entry name" value="3-OXO-DELTA(4,5)-STEROID 5-BETA-REDUCTASE"/>
    <property type="match status" value="1"/>
</dbReference>
<feature type="region of interest" description="Disordered" evidence="1">
    <location>
        <begin position="1"/>
        <end position="26"/>
    </location>
</feature>
<evidence type="ECO:0000256" key="1">
    <source>
        <dbReference type="SAM" id="MobiDB-lite"/>
    </source>
</evidence>
<organism evidence="3 4">
    <name type="scientific">Marchantia polymorpha subsp. ruderalis</name>
    <dbReference type="NCBI Taxonomy" id="1480154"/>
    <lineage>
        <taxon>Eukaryota</taxon>
        <taxon>Viridiplantae</taxon>
        <taxon>Streptophyta</taxon>
        <taxon>Embryophyta</taxon>
        <taxon>Marchantiophyta</taxon>
        <taxon>Marchantiopsida</taxon>
        <taxon>Marchantiidae</taxon>
        <taxon>Marchantiales</taxon>
        <taxon>Marchantiaceae</taxon>
        <taxon>Marchantia</taxon>
    </lineage>
</organism>
<dbReference type="CDD" id="cd08948">
    <property type="entry name" value="5beta-POR_like_SDR_a"/>
    <property type="match status" value="1"/>
</dbReference>
<dbReference type="Pfam" id="PF22917">
    <property type="entry name" value="PRISE"/>
    <property type="match status" value="1"/>
</dbReference>
<dbReference type="AlphaFoldDB" id="A0A176VPT6"/>
<name>A0A176VPT6_MARPO</name>
<dbReference type="Proteomes" id="UP000077202">
    <property type="component" value="Unassembled WGS sequence"/>
</dbReference>
<dbReference type="EMBL" id="LVLJ01003018">
    <property type="protein sequence ID" value="OAE22899.1"/>
    <property type="molecule type" value="Genomic_DNA"/>
</dbReference>
<evidence type="ECO:0000259" key="2">
    <source>
        <dbReference type="Pfam" id="PF22917"/>
    </source>
</evidence>
<sequence length="550" mass="61131">MIMENHVAADKKSPSPIPHARASNQTKEKAVGQLAASPGEAYCAVAFVQLPSPSCMLMLMLARNPRCPLPDALFRASAIANLPPLPATNQEPRHEPSSQISRPIKAQILFDRHRKEFSVADPTCFLLLSRGNVPASRSFVVSSDRRNGFERVEEESLNSEVESSPSAMGRAALICGATGIVGKYLVDMLSSPDCPSGPWKVYALARRSHTGAKVCFKSENYTYIQANLLDKDDTYEKLSPLKDVSHIFWVTWVQGKDEEESCAKNGQMLINTLDAVVANSSALEHIVLQTGCKHYLGPFDQFGGDVKPHDTPFREDVPRLPGQNFYYTLEDIVFNHLKQHQGHLTYSIHRPTNIFGFSAGNLMNLLGTLSVYAAICKHEGLPFVFPGNKISWEQLSDASSADLIAEQEIWAATTIDAKNQAYNISNGDVFKWKKLWPLLAAELGIDAAPYHGEPLNLTQNFSGKDQAWDTIVKEKGLVPTKLKDVGNFWFADLVLNVPFENVSCMNKAKEFGFHGFRDTENSVKSIIHEMVEAKIIPSFHERYQLRHTAE</sequence>
<proteinExistence type="predicted"/>
<feature type="domain" description="PRISE-like Rossmann-fold" evidence="2">
    <location>
        <begin position="172"/>
        <end position="537"/>
    </location>
</feature>